<dbReference type="PANTHER" id="PTHR42810">
    <property type="entry name" value="PURINE PERMEASE C1399.01C-RELATED"/>
    <property type="match status" value="1"/>
</dbReference>
<protein>
    <recommendedName>
        <fullName evidence="11">Purine permease</fullName>
    </recommendedName>
</protein>
<evidence type="ECO:0008006" key="11">
    <source>
        <dbReference type="Google" id="ProtNLM"/>
    </source>
</evidence>
<evidence type="ECO:0000256" key="2">
    <source>
        <dbReference type="ARBA" id="ARBA00008821"/>
    </source>
</evidence>
<evidence type="ECO:0000256" key="1">
    <source>
        <dbReference type="ARBA" id="ARBA00004141"/>
    </source>
</evidence>
<dbReference type="GO" id="GO:0042907">
    <property type="term" value="F:xanthine transmembrane transporter activity"/>
    <property type="evidence" value="ECO:0007669"/>
    <property type="project" value="TreeGrafter"/>
</dbReference>
<dbReference type="EMBL" id="KN837676">
    <property type="protein sequence ID" value="KIJ23440.1"/>
    <property type="molecule type" value="Genomic_DNA"/>
</dbReference>
<gene>
    <name evidence="9" type="ORF">M422DRAFT_195917</name>
</gene>
<dbReference type="GO" id="GO:0000324">
    <property type="term" value="C:fungal-type vacuole"/>
    <property type="evidence" value="ECO:0007669"/>
    <property type="project" value="TreeGrafter"/>
</dbReference>
<keyword evidence="10" id="KW-1185">Reference proteome</keyword>
<evidence type="ECO:0000256" key="3">
    <source>
        <dbReference type="ARBA" id="ARBA00022448"/>
    </source>
</evidence>
<feature type="transmembrane region" description="Helical" evidence="8">
    <location>
        <begin position="43"/>
        <end position="63"/>
    </location>
</feature>
<dbReference type="InterPro" id="IPR006042">
    <property type="entry name" value="Xan_ur_permease"/>
</dbReference>
<comment type="similarity">
    <text evidence="2">Belongs to the nucleobase:cation symporter-2 (NCS2) (TC 2.A.40) family.</text>
</comment>
<keyword evidence="6 8" id="KW-0472">Membrane</keyword>
<comment type="subcellular location">
    <subcellularLocation>
        <location evidence="1">Membrane</location>
        <topology evidence="1">Multi-pass membrane protein</topology>
    </subcellularLocation>
</comment>
<feature type="compositionally biased region" description="Basic and acidic residues" evidence="7">
    <location>
        <begin position="151"/>
        <end position="166"/>
    </location>
</feature>
<dbReference type="Pfam" id="PF00860">
    <property type="entry name" value="Xan_ur_permease"/>
    <property type="match status" value="1"/>
</dbReference>
<dbReference type="PROSITE" id="PS01116">
    <property type="entry name" value="XANTH_URACIL_PERMASE"/>
    <property type="match status" value="1"/>
</dbReference>
<sequence>NNGVIAITRCANITAGRWCCFFLILFGVLGKISGVFLAIPNPVLGGVTTFLFASVVVSGARVLGFNRFTRRERFILGASLSFGIADLLVPGIFMHLFDGVKNPNRGLQGLFDSITIILSTPFLIAGLVGVILNVILPNDADDLTPEPIGNDLEKNDDSSDDSISKA</sequence>
<feature type="region of interest" description="Disordered" evidence="7">
    <location>
        <begin position="146"/>
        <end position="166"/>
    </location>
</feature>
<proteinExistence type="inferred from homology"/>
<evidence type="ECO:0000256" key="6">
    <source>
        <dbReference type="ARBA" id="ARBA00023136"/>
    </source>
</evidence>
<feature type="transmembrane region" description="Helical" evidence="8">
    <location>
        <begin position="75"/>
        <end position="96"/>
    </location>
</feature>
<organism evidence="9 10">
    <name type="scientific">Sphaerobolus stellatus (strain SS14)</name>
    <dbReference type="NCBI Taxonomy" id="990650"/>
    <lineage>
        <taxon>Eukaryota</taxon>
        <taxon>Fungi</taxon>
        <taxon>Dikarya</taxon>
        <taxon>Basidiomycota</taxon>
        <taxon>Agaricomycotina</taxon>
        <taxon>Agaricomycetes</taxon>
        <taxon>Phallomycetidae</taxon>
        <taxon>Geastrales</taxon>
        <taxon>Sphaerobolaceae</taxon>
        <taxon>Sphaerobolus</taxon>
    </lineage>
</organism>
<dbReference type="GO" id="GO:0005886">
    <property type="term" value="C:plasma membrane"/>
    <property type="evidence" value="ECO:0007669"/>
    <property type="project" value="TreeGrafter"/>
</dbReference>
<dbReference type="PANTHER" id="PTHR42810:SF2">
    <property type="entry name" value="PURINE PERMEASE C1399.01C-RELATED"/>
    <property type="match status" value="1"/>
</dbReference>
<name>A0A0C9UE71_SPHS4</name>
<keyword evidence="4 8" id="KW-0812">Transmembrane</keyword>
<keyword evidence="5 8" id="KW-1133">Transmembrane helix</keyword>
<dbReference type="AlphaFoldDB" id="A0A0C9UE71"/>
<accession>A0A0C9UE71</accession>
<feature type="non-terminal residue" evidence="9">
    <location>
        <position position="166"/>
    </location>
</feature>
<feature type="transmembrane region" description="Helical" evidence="8">
    <location>
        <begin position="116"/>
        <end position="136"/>
    </location>
</feature>
<evidence type="ECO:0000256" key="8">
    <source>
        <dbReference type="SAM" id="Phobius"/>
    </source>
</evidence>
<reference evidence="9 10" key="1">
    <citation type="submission" date="2014-06" db="EMBL/GenBank/DDBJ databases">
        <title>Evolutionary Origins and Diversification of the Mycorrhizal Mutualists.</title>
        <authorList>
            <consortium name="DOE Joint Genome Institute"/>
            <consortium name="Mycorrhizal Genomics Consortium"/>
            <person name="Kohler A."/>
            <person name="Kuo A."/>
            <person name="Nagy L.G."/>
            <person name="Floudas D."/>
            <person name="Copeland A."/>
            <person name="Barry K.W."/>
            <person name="Cichocki N."/>
            <person name="Veneault-Fourrey C."/>
            <person name="LaButti K."/>
            <person name="Lindquist E.A."/>
            <person name="Lipzen A."/>
            <person name="Lundell T."/>
            <person name="Morin E."/>
            <person name="Murat C."/>
            <person name="Riley R."/>
            <person name="Ohm R."/>
            <person name="Sun H."/>
            <person name="Tunlid A."/>
            <person name="Henrissat B."/>
            <person name="Grigoriev I.V."/>
            <person name="Hibbett D.S."/>
            <person name="Martin F."/>
        </authorList>
    </citation>
    <scope>NUCLEOTIDE SEQUENCE [LARGE SCALE GENOMIC DNA]</scope>
    <source>
        <strain evidence="9 10">SS14</strain>
    </source>
</reference>
<dbReference type="InterPro" id="IPR006043">
    <property type="entry name" value="NCS2"/>
</dbReference>
<evidence type="ECO:0000256" key="4">
    <source>
        <dbReference type="ARBA" id="ARBA00022692"/>
    </source>
</evidence>
<evidence type="ECO:0000313" key="9">
    <source>
        <dbReference type="EMBL" id="KIJ23440.1"/>
    </source>
</evidence>
<evidence type="ECO:0000256" key="7">
    <source>
        <dbReference type="SAM" id="MobiDB-lite"/>
    </source>
</evidence>
<dbReference type="Proteomes" id="UP000054279">
    <property type="component" value="Unassembled WGS sequence"/>
</dbReference>
<keyword evidence="3" id="KW-0813">Transport</keyword>
<feature type="transmembrane region" description="Helical" evidence="8">
    <location>
        <begin position="18"/>
        <end position="37"/>
    </location>
</feature>
<evidence type="ECO:0000313" key="10">
    <source>
        <dbReference type="Proteomes" id="UP000054279"/>
    </source>
</evidence>
<evidence type="ECO:0000256" key="5">
    <source>
        <dbReference type="ARBA" id="ARBA00022989"/>
    </source>
</evidence>
<dbReference type="OrthoDB" id="1641903at2759"/>
<dbReference type="HOGENOM" id="CLU_017959_2_1_1"/>